<organism evidence="13 14">
    <name type="scientific">Acidithrix ferrooxidans</name>
    <dbReference type="NCBI Taxonomy" id="1280514"/>
    <lineage>
        <taxon>Bacteria</taxon>
        <taxon>Bacillati</taxon>
        <taxon>Actinomycetota</taxon>
        <taxon>Acidimicrobiia</taxon>
        <taxon>Acidimicrobiales</taxon>
        <taxon>Acidimicrobiaceae</taxon>
        <taxon>Acidithrix</taxon>
    </lineage>
</organism>
<feature type="transmembrane region" description="Helical" evidence="12">
    <location>
        <begin position="269"/>
        <end position="290"/>
    </location>
</feature>
<dbReference type="GO" id="GO:0046872">
    <property type="term" value="F:metal ion binding"/>
    <property type="evidence" value="ECO:0007669"/>
    <property type="project" value="UniProtKB-KW"/>
</dbReference>
<proteinExistence type="predicted"/>
<protein>
    <submittedName>
        <fullName evidence="13">Heme A synthase</fullName>
        <ecNumber evidence="13">1.3.-.-</ecNumber>
    </submittedName>
</protein>
<keyword evidence="10" id="KW-1015">Disulfide bond</keyword>
<evidence type="ECO:0000256" key="11">
    <source>
        <dbReference type="ARBA" id="ARBA00023444"/>
    </source>
</evidence>
<evidence type="ECO:0000256" key="7">
    <source>
        <dbReference type="ARBA" id="ARBA00023004"/>
    </source>
</evidence>
<comment type="subcellular location">
    <subcellularLocation>
        <location evidence="1">Membrane</location>
        <topology evidence="1">Multi-pass membrane protein</topology>
    </subcellularLocation>
</comment>
<evidence type="ECO:0000256" key="2">
    <source>
        <dbReference type="ARBA" id="ARBA00022475"/>
    </source>
</evidence>
<dbReference type="EC" id="1.3.-.-" evidence="13"/>
<keyword evidence="5 12" id="KW-1133">Transmembrane helix</keyword>
<name>A0A0D8HLA5_9ACTN</name>
<dbReference type="AlphaFoldDB" id="A0A0D8HLA5"/>
<comment type="caution">
    <text evidence="13">The sequence shown here is derived from an EMBL/GenBank/DDBJ whole genome shotgun (WGS) entry which is preliminary data.</text>
</comment>
<sequence>MKLADNIRTRTLAPKLMPWVAFTTTALTYALVGLGSTVRVTNSGMGCPSWPLCYGQIGPIFKYHPILEESHRYLAGIVSIFVFSTLALVLANRERGPVRKAAQIAAGLVVFQIGLGGLTVLARNAPWTVALHLLTGLTFLASTTVVCVLGFTKDRFEHLSRVARRWGMWSLETTLALLFSGSLVVGSGAGAACPTWPVCFANGPARLTAIALFHRMMMGASAIVIVAFVVAAWSSADKRWKMRSKFLVILLGVVAAVGAGVALSKSNPVWADIHLGVAAALWVTLTVQVWTHGLGAKTISSTKVADELTPK</sequence>
<dbReference type="GO" id="GO:0006784">
    <property type="term" value="P:heme A biosynthetic process"/>
    <property type="evidence" value="ECO:0007669"/>
    <property type="project" value="InterPro"/>
</dbReference>
<keyword evidence="2" id="KW-1003">Cell membrane</keyword>
<evidence type="ECO:0000256" key="1">
    <source>
        <dbReference type="ARBA" id="ARBA00004141"/>
    </source>
</evidence>
<evidence type="ECO:0000256" key="10">
    <source>
        <dbReference type="ARBA" id="ARBA00023157"/>
    </source>
</evidence>
<evidence type="ECO:0000256" key="8">
    <source>
        <dbReference type="ARBA" id="ARBA00023133"/>
    </source>
</evidence>
<evidence type="ECO:0000256" key="5">
    <source>
        <dbReference type="ARBA" id="ARBA00022989"/>
    </source>
</evidence>
<evidence type="ECO:0000256" key="9">
    <source>
        <dbReference type="ARBA" id="ARBA00023136"/>
    </source>
</evidence>
<dbReference type="GO" id="GO:0016491">
    <property type="term" value="F:oxidoreductase activity"/>
    <property type="evidence" value="ECO:0007669"/>
    <property type="project" value="UniProtKB-KW"/>
</dbReference>
<dbReference type="RefSeq" id="WP_052604117.1">
    <property type="nucleotide sequence ID" value="NZ_JXYS01000005.1"/>
</dbReference>
<reference evidence="13 14" key="1">
    <citation type="submission" date="2015-01" db="EMBL/GenBank/DDBJ databases">
        <title>Draft genome of the acidophilic iron oxidizer Acidithrix ferrooxidans strain Py-F3.</title>
        <authorList>
            <person name="Poehlein A."/>
            <person name="Eisen S."/>
            <person name="Schloemann M."/>
            <person name="Johnson B.D."/>
            <person name="Daniel R."/>
            <person name="Muehling M."/>
        </authorList>
    </citation>
    <scope>NUCLEOTIDE SEQUENCE [LARGE SCALE GENOMIC DNA]</scope>
    <source>
        <strain evidence="13 14">Py-F3</strain>
    </source>
</reference>
<feature type="transmembrane region" description="Helical" evidence="12">
    <location>
        <begin position="73"/>
        <end position="92"/>
    </location>
</feature>
<dbReference type="Proteomes" id="UP000032360">
    <property type="component" value="Unassembled WGS sequence"/>
</dbReference>
<keyword evidence="6 13" id="KW-0560">Oxidoreductase</keyword>
<dbReference type="PANTHER" id="PTHR35457">
    <property type="entry name" value="HEME A SYNTHASE"/>
    <property type="match status" value="1"/>
</dbReference>
<evidence type="ECO:0000313" key="14">
    <source>
        <dbReference type="Proteomes" id="UP000032360"/>
    </source>
</evidence>
<feature type="transmembrane region" description="Helical" evidence="12">
    <location>
        <begin position="212"/>
        <end position="234"/>
    </location>
</feature>
<evidence type="ECO:0000256" key="3">
    <source>
        <dbReference type="ARBA" id="ARBA00022692"/>
    </source>
</evidence>
<dbReference type="OrthoDB" id="5241540at2"/>
<accession>A0A0D8HLA5</accession>
<feature type="transmembrane region" description="Helical" evidence="12">
    <location>
        <begin position="104"/>
        <end position="123"/>
    </location>
</feature>
<feature type="transmembrane region" description="Helical" evidence="12">
    <location>
        <begin position="173"/>
        <end position="192"/>
    </location>
</feature>
<keyword evidence="4" id="KW-0479">Metal-binding</keyword>
<dbReference type="InterPro" id="IPR050450">
    <property type="entry name" value="COX15/CtaA_HemeA_synthase"/>
</dbReference>
<dbReference type="PANTHER" id="PTHR35457:SF1">
    <property type="entry name" value="HEME A SYNTHASE"/>
    <property type="match status" value="1"/>
</dbReference>
<dbReference type="InterPro" id="IPR003780">
    <property type="entry name" value="COX15/CtaA_fam"/>
</dbReference>
<dbReference type="GO" id="GO:0016020">
    <property type="term" value="C:membrane"/>
    <property type="evidence" value="ECO:0007669"/>
    <property type="project" value="UniProtKB-SubCell"/>
</dbReference>
<gene>
    <name evidence="13" type="primary">ctaA1</name>
    <name evidence="13" type="ORF">AXFE_02910</name>
</gene>
<evidence type="ECO:0000256" key="12">
    <source>
        <dbReference type="SAM" id="Phobius"/>
    </source>
</evidence>
<comment type="pathway">
    <text evidence="11">Porphyrin-containing compound metabolism.</text>
</comment>
<dbReference type="EMBL" id="JXYS01000005">
    <property type="protein sequence ID" value="KJF18795.1"/>
    <property type="molecule type" value="Genomic_DNA"/>
</dbReference>
<feature type="transmembrane region" description="Helical" evidence="12">
    <location>
        <begin position="129"/>
        <end position="152"/>
    </location>
</feature>
<keyword evidence="7" id="KW-0408">Iron</keyword>
<dbReference type="Pfam" id="PF02628">
    <property type="entry name" value="COX15-CtaA"/>
    <property type="match status" value="1"/>
</dbReference>
<keyword evidence="3 12" id="KW-0812">Transmembrane</keyword>
<dbReference type="STRING" id="1280514.AXFE_02910"/>
<feature type="transmembrane region" description="Helical" evidence="12">
    <location>
        <begin position="246"/>
        <end position="263"/>
    </location>
</feature>
<keyword evidence="14" id="KW-1185">Reference proteome</keyword>
<feature type="transmembrane region" description="Helical" evidence="12">
    <location>
        <begin position="12"/>
        <end position="32"/>
    </location>
</feature>
<evidence type="ECO:0000256" key="6">
    <source>
        <dbReference type="ARBA" id="ARBA00023002"/>
    </source>
</evidence>
<keyword evidence="8" id="KW-0350">Heme biosynthesis</keyword>
<keyword evidence="9 12" id="KW-0472">Membrane</keyword>
<evidence type="ECO:0000256" key="4">
    <source>
        <dbReference type="ARBA" id="ARBA00022723"/>
    </source>
</evidence>
<evidence type="ECO:0000313" key="13">
    <source>
        <dbReference type="EMBL" id="KJF18795.1"/>
    </source>
</evidence>